<reference evidence="1" key="2">
    <citation type="journal article" date="2015" name="Data Brief">
        <title>Shoot transcriptome of the giant reed, Arundo donax.</title>
        <authorList>
            <person name="Barrero R.A."/>
            <person name="Guerrero F.D."/>
            <person name="Moolhuijzen P."/>
            <person name="Goolsby J.A."/>
            <person name="Tidwell J."/>
            <person name="Bellgard S.E."/>
            <person name="Bellgard M.I."/>
        </authorList>
    </citation>
    <scope>NUCLEOTIDE SEQUENCE</scope>
    <source>
        <tissue evidence="1">Shoot tissue taken approximately 20 cm above the soil surface</tissue>
    </source>
</reference>
<reference evidence="1" key="1">
    <citation type="submission" date="2014-09" db="EMBL/GenBank/DDBJ databases">
        <authorList>
            <person name="Magalhaes I.L.F."/>
            <person name="Oliveira U."/>
            <person name="Santos F.R."/>
            <person name="Vidigal T.H.D.A."/>
            <person name="Brescovit A.D."/>
            <person name="Santos A.J."/>
        </authorList>
    </citation>
    <scope>NUCLEOTIDE SEQUENCE</scope>
    <source>
        <tissue evidence="1">Shoot tissue taken approximately 20 cm above the soil surface</tissue>
    </source>
</reference>
<evidence type="ECO:0000313" key="1">
    <source>
        <dbReference type="EMBL" id="JAE00235.1"/>
    </source>
</evidence>
<proteinExistence type="predicted"/>
<accession>A0A0A9EHM2</accession>
<name>A0A0A9EHM2_ARUDO</name>
<sequence>MRQSDNRGHCERGLSLVVRTLSSTLQILDSTFYGSEF</sequence>
<organism evidence="1">
    <name type="scientific">Arundo donax</name>
    <name type="common">Giant reed</name>
    <name type="synonym">Donax arundinaceus</name>
    <dbReference type="NCBI Taxonomy" id="35708"/>
    <lineage>
        <taxon>Eukaryota</taxon>
        <taxon>Viridiplantae</taxon>
        <taxon>Streptophyta</taxon>
        <taxon>Embryophyta</taxon>
        <taxon>Tracheophyta</taxon>
        <taxon>Spermatophyta</taxon>
        <taxon>Magnoliopsida</taxon>
        <taxon>Liliopsida</taxon>
        <taxon>Poales</taxon>
        <taxon>Poaceae</taxon>
        <taxon>PACMAD clade</taxon>
        <taxon>Arundinoideae</taxon>
        <taxon>Arundineae</taxon>
        <taxon>Arundo</taxon>
    </lineage>
</organism>
<dbReference type="AlphaFoldDB" id="A0A0A9EHM2"/>
<dbReference type="EMBL" id="GBRH01197661">
    <property type="protein sequence ID" value="JAE00235.1"/>
    <property type="molecule type" value="Transcribed_RNA"/>
</dbReference>
<protein>
    <submittedName>
        <fullName evidence="1">Uncharacterized protein</fullName>
    </submittedName>
</protein>